<dbReference type="Pfam" id="PF14576">
    <property type="entry name" value="SEO_N"/>
    <property type="match status" value="3"/>
</dbReference>
<proteinExistence type="predicted"/>
<name>A0AAW0M477_QUESU</name>
<organism evidence="3">
    <name type="scientific">Quercus suber</name>
    <name type="common">Cork oak</name>
    <dbReference type="NCBI Taxonomy" id="58331"/>
    <lineage>
        <taxon>Eukaryota</taxon>
        <taxon>Viridiplantae</taxon>
        <taxon>Streptophyta</taxon>
        <taxon>Embryophyta</taxon>
        <taxon>Tracheophyta</taxon>
        <taxon>Spermatophyta</taxon>
        <taxon>Magnoliopsida</taxon>
        <taxon>eudicotyledons</taxon>
        <taxon>Gunneridae</taxon>
        <taxon>Pentapetalae</taxon>
        <taxon>rosids</taxon>
        <taxon>fabids</taxon>
        <taxon>Fagales</taxon>
        <taxon>Fagaceae</taxon>
        <taxon>Quercus</taxon>
    </lineage>
</organism>
<dbReference type="PANTHER" id="PTHR33232:SF16">
    <property type="entry name" value="PROTEIN SIEVE ELEMENT OCCLUSION A"/>
    <property type="match status" value="1"/>
</dbReference>
<dbReference type="AlphaFoldDB" id="A0AAW0M477"/>
<sequence length="462" mass="52983">MATTTQTSANAQRLIKGDRLMFSSSDDNVMSKQIQATHASDDREVDVRPLLHLIEDIFKLLKIVQLSCKCSGSGGGDAHTITISILNMLKNYSWDAKLVLVLSACAVNFGEFWLLAHNCTTNQLAKSVAILRKIPELLERTSMLKPRFDTINNLVKVMVDITKCIVEFRELPPQYITTEVTALSTAMTHIPVAVYWTIRESWELSSLAHKVGNMQSHLATQLSTCYKHIDERKQMEAYQNLHRLMEMIHIDNLKVLKALIYQKDDLLPLFDGVTKRRVSIDVLRRKYVLLLISDVDISQEEVAILEQINNEARQHEVVWLPILDSNAPWTENRQKHFDSLQASMPWYCVQHPSLIEPAVVKYIKEVWNFRKKAILVVIDPQGRVSSLNALHMMWIWGGTAFPFTSAREEALWKEETWKLDLLVDSIDPLINKWVSTSSQLTVSFFSQKLNHYVPLFMYACTN</sequence>
<evidence type="ECO:0000313" key="3">
    <source>
        <dbReference type="EMBL" id="KAK7858675.1"/>
    </source>
</evidence>
<reference evidence="3" key="3">
    <citation type="submission" date="2023-07" db="EMBL/GenBank/DDBJ databases">
        <title>An improved reference 1 genome and first organelle genomes of Quercus suber.</title>
        <authorList>
            <consortium name="Genosuber Consortium"/>
            <person name="Usie A."/>
            <person name="Serra O."/>
            <person name="Barros P."/>
        </authorList>
    </citation>
    <scope>NUCLEOTIDE SEQUENCE</scope>
    <source>
        <strain evidence="3">HL8</strain>
        <tissue evidence="3">Leaves</tissue>
    </source>
</reference>
<comment type="caution">
    <text evidence="3">The sequence shown here is derived from an EMBL/GenBank/DDBJ whole genome shotgun (WGS) entry which is preliminary data.</text>
</comment>
<reference evidence="3" key="2">
    <citation type="journal article" date="2018" name="Sci. Data">
        <title>The draft genome sequence of cork oak.</title>
        <authorList>
            <person name="Ramos A.M."/>
            <person name="Usie A."/>
            <person name="Barbosa P."/>
            <person name="Barros P.M."/>
            <person name="Capote T."/>
            <person name="Chaves I."/>
            <person name="Simoes F."/>
            <person name="Abreu I."/>
            <person name="Carrasquinho I."/>
            <person name="Faro C."/>
            <person name="Guimaraes J.B."/>
            <person name="Mendonca D."/>
            <person name="Nobrega F."/>
            <person name="Rodrigues L."/>
            <person name="Saibo N.J.M."/>
            <person name="Varela M.C."/>
            <person name="Egas C."/>
            <person name="Matos J."/>
            <person name="Miguel C.M."/>
            <person name="Oliveira M.M."/>
            <person name="Ricardo C.P."/>
            <person name="Goncalves S."/>
        </authorList>
    </citation>
    <scope>NUCLEOTIDE SEQUENCE [LARGE SCALE GENOMIC DNA]</scope>
    <source>
        <strain evidence="3">HL8</strain>
    </source>
</reference>
<feature type="domain" description="Sieve element occlusion N-terminal" evidence="1">
    <location>
        <begin position="200"/>
        <end position="249"/>
    </location>
</feature>
<accession>A0AAW0M477</accession>
<feature type="domain" description="Sieve element occlusion N-terminal" evidence="1">
    <location>
        <begin position="25"/>
        <end position="59"/>
    </location>
</feature>
<dbReference type="InterPro" id="IPR039299">
    <property type="entry name" value="SEOA"/>
</dbReference>
<reference evidence="3" key="1">
    <citation type="submission" date="2017-12" db="EMBL/GenBank/DDBJ databases">
        <authorList>
            <person name="Barbosa P."/>
            <person name="Usie A."/>
            <person name="Ramos A.M."/>
        </authorList>
    </citation>
    <scope>NUCLEOTIDE SEQUENCE</scope>
    <source>
        <strain evidence="3">HL8</strain>
        <tissue evidence="3">Leaves</tissue>
    </source>
</reference>
<evidence type="ECO:0000259" key="2">
    <source>
        <dbReference type="Pfam" id="PF14577"/>
    </source>
</evidence>
<feature type="domain" description="Sieve element occlusion C-terminal" evidence="2">
    <location>
        <begin position="407"/>
        <end position="439"/>
    </location>
</feature>
<protein>
    <submittedName>
        <fullName evidence="3">Protein sieve element occlusion b</fullName>
    </submittedName>
</protein>
<evidence type="ECO:0000259" key="1">
    <source>
        <dbReference type="Pfam" id="PF14576"/>
    </source>
</evidence>
<dbReference type="InterPro" id="IPR027942">
    <property type="entry name" value="SEO_N"/>
</dbReference>
<feature type="domain" description="Sieve element occlusion N-terminal" evidence="1">
    <location>
        <begin position="64"/>
        <end position="199"/>
    </location>
</feature>
<dbReference type="EMBL" id="PKMF04000018">
    <property type="protein sequence ID" value="KAK7858675.1"/>
    <property type="molecule type" value="Genomic_DNA"/>
</dbReference>
<dbReference type="GO" id="GO:0010088">
    <property type="term" value="P:phloem development"/>
    <property type="evidence" value="ECO:0007669"/>
    <property type="project" value="InterPro"/>
</dbReference>
<dbReference type="InterPro" id="IPR027944">
    <property type="entry name" value="SEO_C"/>
</dbReference>
<dbReference type="PANTHER" id="PTHR33232">
    <property type="entry name" value="PROTEIN SIEVE ELEMENT OCCLUSION B-LIKE"/>
    <property type="match status" value="1"/>
</dbReference>
<dbReference type="Pfam" id="PF14577">
    <property type="entry name" value="SEO_C"/>
    <property type="match status" value="1"/>
</dbReference>
<gene>
    <name evidence="3" type="primary">SEOB_7</name>
    <name evidence="3" type="ORF">CFP56_011509</name>
</gene>